<name>A0ACC0JY06_CHOFU</name>
<gene>
    <name evidence="1" type="ORF">MSG28_007665</name>
</gene>
<protein>
    <submittedName>
        <fullName evidence="1">Uncharacterized protein</fullName>
    </submittedName>
</protein>
<evidence type="ECO:0000313" key="1">
    <source>
        <dbReference type="EMBL" id="KAI8429111.1"/>
    </source>
</evidence>
<organism evidence="1 2">
    <name type="scientific">Choristoneura fumiferana</name>
    <name type="common">Spruce budworm moth</name>
    <name type="synonym">Archips fumiferana</name>
    <dbReference type="NCBI Taxonomy" id="7141"/>
    <lineage>
        <taxon>Eukaryota</taxon>
        <taxon>Metazoa</taxon>
        <taxon>Ecdysozoa</taxon>
        <taxon>Arthropoda</taxon>
        <taxon>Hexapoda</taxon>
        <taxon>Insecta</taxon>
        <taxon>Pterygota</taxon>
        <taxon>Neoptera</taxon>
        <taxon>Endopterygota</taxon>
        <taxon>Lepidoptera</taxon>
        <taxon>Glossata</taxon>
        <taxon>Ditrysia</taxon>
        <taxon>Tortricoidea</taxon>
        <taxon>Tortricidae</taxon>
        <taxon>Tortricinae</taxon>
        <taxon>Choristoneura</taxon>
    </lineage>
</organism>
<accession>A0ACC0JY06</accession>
<dbReference type="EMBL" id="CM046112">
    <property type="protein sequence ID" value="KAI8429111.1"/>
    <property type="molecule type" value="Genomic_DNA"/>
</dbReference>
<dbReference type="Proteomes" id="UP001064048">
    <property type="component" value="Chromosome 12"/>
</dbReference>
<evidence type="ECO:0000313" key="2">
    <source>
        <dbReference type="Proteomes" id="UP001064048"/>
    </source>
</evidence>
<sequence>MHATARTAAAWELVPKFILKGGPVPSSHPGTYAFGYNVADWSGGNSQFRNEQRYPNGTVVGDYGYRDANGRPHHYRYIADERGYRSTSTSLLLDLSFQNGFEEAVVSFQMPDNFQASSIYSTYLFRIVLRSLTILKTAFVKLLSLVFLLGFPIHLEVKSDGRDEMTYPNGTVVGKYSYVDNDGTPVQVKYFADDKNYGVELQSIKVVEGNEQPAHFVKPAKTNYLASDPSTMLPEPEAQGNVGLDFPPVFPKPEDKYKVPNPMDFLMGSGWEAVSSKAGRGVGNVFPVHCVYCEVTLWGERLGSAMNREQTRRSLV</sequence>
<comment type="caution">
    <text evidence="1">The sequence shown here is derived from an EMBL/GenBank/DDBJ whole genome shotgun (WGS) entry which is preliminary data.</text>
</comment>
<reference evidence="1 2" key="1">
    <citation type="journal article" date="2022" name="Genome Biol. Evol.">
        <title>The Spruce Budworm Genome: Reconstructing the Evolutionary History of Antifreeze Proteins.</title>
        <authorList>
            <person name="Beliveau C."/>
            <person name="Gagne P."/>
            <person name="Picq S."/>
            <person name="Vernygora O."/>
            <person name="Keeling C.I."/>
            <person name="Pinkney K."/>
            <person name="Doucet D."/>
            <person name="Wen F."/>
            <person name="Johnston J.S."/>
            <person name="Maaroufi H."/>
            <person name="Boyle B."/>
            <person name="Laroche J."/>
            <person name="Dewar K."/>
            <person name="Juretic N."/>
            <person name="Blackburn G."/>
            <person name="Nisole A."/>
            <person name="Brunet B."/>
            <person name="Brandao M."/>
            <person name="Lumley L."/>
            <person name="Duan J."/>
            <person name="Quan G."/>
            <person name="Lucarotti C.J."/>
            <person name="Roe A.D."/>
            <person name="Sperling F.A.H."/>
            <person name="Levesque R.C."/>
            <person name="Cusson M."/>
        </authorList>
    </citation>
    <scope>NUCLEOTIDE SEQUENCE [LARGE SCALE GENOMIC DNA]</scope>
    <source>
        <strain evidence="1">Glfc:IPQL:Cfum</strain>
    </source>
</reference>
<proteinExistence type="predicted"/>
<keyword evidence="2" id="KW-1185">Reference proteome</keyword>